<evidence type="ECO:0000256" key="1">
    <source>
        <dbReference type="SAM" id="Phobius"/>
    </source>
</evidence>
<sequence>MAGEKPYFSIIIPVYNRPDEVRELLESLVGQTCKDFELLLVEDGSTRRCDEVAGEYSDRLTIRYFYKENSGRSLTRNYGMERAEGRYLVFFDSDCIIPPSYFETVRHRLEETYVDCYGGPDAAHRSFSRLQKAINYAMTSFFTTGGIRGGKGSMEKFTPRTFNMGFSKEVYNRVGGFADMFGEDIDLSLRIRDAGFTTALFRDAYVYHKRRVSFRSFYRQVYVFGMARVDLYLLHPESLKLVHLLPACFVLGTAALVVGSFFWPWALLPLGIYFGLLFLESLVKNRSLPIAFLSILTCAIQLGGYGFGFLKAFMTKVVLHRKVDREAELAKHYKKK</sequence>
<accession>A0A9D1KCT0</accession>
<proteinExistence type="predicted"/>
<dbReference type="EMBL" id="DVKT01000018">
    <property type="protein sequence ID" value="HIT38904.1"/>
    <property type="molecule type" value="Genomic_DNA"/>
</dbReference>
<protein>
    <submittedName>
        <fullName evidence="3">Glycosyltransferase</fullName>
    </submittedName>
</protein>
<dbReference type="Pfam" id="PF00535">
    <property type="entry name" value="Glycos_transf_2"/>
    <property type="match status" value="1"/>
</dbReference>
<dbReference type="AlphaFoldDB" id="A0A9D1KCT0"/>
<keyword evidence="1" id="KW-0812">Transmembrane</keyword>
<dbReference type="Proteomes" id="UP000886722">
    <property type="component" value="Unassembled WGS sequence"/>
</dbReference>
<dbReference type="SUPFAM" id="SSF53448">
    <property type="entry name" value="Nucleotide-diphospho-sugar transferases"/>
    <property type="match status" value="1"/>
</dbReference>
<comment type="caution">
    <text evidence="3">The sequence shown here is derived from an EMBL/GenBank/DDBJ whole genome shotgun (WGS) entry which is preliminary data.</text>
</comment>
<feature type="transmembrane region" description="Helical" evidence="1">
    <location>
        <begin position="289"/>
        <end position="313"/>
    </location>
</feature>
<dbReference type="Gene3D" id="3.90.550.10">
    <property type="entry name" value="Spore Coat Polysaccharide Biosynthesis Protein SpsA, Chain A"/>
    <property type="match status" value="1"/>
</dbReference>
<evidence type="ECO:0000259" key="2">
    <source>
        <dbReference type="Pfam" id="PF00535"/>
    </source>
</evidence>
<name>A0A9D1KCT0_9BACT</name>
<organism evidence="3 4">
    <name type="scientific">Candidatus Caccoplasma intestinavium</name>
    <dbReference type="NCBI Taxonomy" id="2840716"/>
    <lineage>
        <taxon>Bacteria</taxon>
        <taxon>Pseudomonadati</taxon>
        <taxon>Bacteroidota</taxon>
        <taxon>Bacteroidia</taxon>
        <taxon>Bacteroidales</taxon>
        <taxon>Bacteroidaceae</taxon>
        <taxon>Bacteroidaceae incertae sedis</taxon>
        <taxon>Candidatus Caccoplasma</taxon>
    </lineage>
</organism>
<gene>
    <name evidence="3" type="ORF">IAD06_02525</name>
</gene>
<dbReference type="InterPro" id="IPR050834">
    <property type="entry name" value="Glycosyltransf_2"/>
</dbReference>
<dbReference type="PANTHER" id="PTHR43685">
    <property type="entry name" value="GLYCOSYLTRANSFERASE"/>
    <property type="match status" value="1"/>
</dbReference>
<reference evidence="3" key="2">
    <citation type="journal article" date="2021" name="PeerJ">
        <title>Extensive microbial diversity within the chicken gut microbiome revealed by metagenomics and culture.</title>
        <authorList>
            <person name="Gilroy R."/>
            <person name="Ravi A."/>
            <person name="Getino M."/>
            <person name="Pursley I."/>
            <person name="Horton D.L."/>
            <person name="Alikhan N.F."/>
            <person name="Baker D."/>
            <person name="Gharbi K."/>
            <person name="Hall N."/>
            <person name="Watson M."/>
            <person name="Adriaenssens E.M."/>
            <person name="Foster-Nyarko E."/>
            <person name="Jarju S."/>
            <person name="Secka A."/>
            <person name="Antonio M."/>
            <person name="Oren A."/>
            <person name="Chaudhuri R.R."/>
            <person name="La Ragione R."/>
            <person name="Hildebrand F."/>
            <person name="Pallen M.J."/>
        </authorList>
    </citation>
    <scope>NUCLEOTIDE SEQUENCE</scope>
    <source>
        <strain evidence="3">21143</strain>
    </source>
</reference>
<keyword evidence="1" id="KW-0472">Membrane</keyword>
<dbReference type="PANTHER" id="PTHR43685:SF2">
    <property type="entry name" value="GLYCOSYLTRANSFERASE 2-LIKE DOMAIN-CONTAINING PROTEIN"/>
    <property type="match status" value="1"/>
</dbReference>
<dbReference type="InterPro" id="IPR029044">
    <property type="entry name" value="Nucleotide-diphossugar_trans"/>
</dbReference>
<evidence type="ECO:0000313" key="3">
    <source>
        <dbReference type="EMBL" id="HIT38904.1"/>
    </source>
</evidence>
<evidence type="ECO:0000313" key="4">
    <source>
        <dbReference type="Proteomes" id="UP000886722"/>
    </source>
</evidence>
<feature type="domain" description="Glycosyltransferase 2-like" evidence="2">
    <location>
        <begin position="9"/>
        <end position="139"/>
    </location>
</feature>
<keyword evidence="1" id="KW-1133">Transmembrane helix</keyword>
<reference evidence="3" key="1">
    <citation type="submission" date="2020-10" db="EMBL/GenBank/DDBJ databases">
        <authorList>
            <person name="Gilroy R."/>
        </authorList>
    </citation>
    <scope>NUCLEOTIDE SEQUENCE</scope>
    <source>
        <strain evidence="3">21143</strain>
    </source>
</reference>
<dbReference type="InterPro" id="IPR001173">
    <property type="entry name" value="Glyco_trans_2-like"/>
</dbReference>
<feature type="transmembrane region" description="Helical" evidence="1">
    <location>
        <begin position="265"/>
        <end position="283"/>
    </location>
</feature>